<dbReference type="PROSITE" id="PS00194">
    <property type="entry name" value="THIOREDOXIN_1"/>
    <property type="match status" value="1"/>
</dbReference>
<dbReference type="PANTHER" id="PTHR45663">
    <property type="entry name" value="GEO12009P1"/>
    <property type="match status" value="1"/>
</dbReference>
<evidence type="ECO:0000256" key="5">
    <source>
        <dbReference type="ARBA" id="ARBA00023284"/>
    </source>
</evidence>
<sequence length="247" mass="26379">MAVIDVSEQDFQQQVIEASKERPVVVDYWAEWCGPCRALGPILEREAAERDGAVTLAKLDTDANQRLAAEHGIQGIPAVKAFRDGKVVAEFVGAQPPAQVKAFFDSLLPSEADGLVAAGDEDSLRRAIELEPARADAKVALAILLRRRGDVGEALVTLENAEGDFAADGLAARIRLERAEAPGTLEAFALLDGGDPQGAVDGLIEAIGQAPDHKDDLRRVVVAILDAFGVDHPFARDARRRLAGALY</sequence>
<evidence type="ECO:0000256" key="2">
    <source>
        <dbReference type="ARBA" id="ARBA00022448"/>
    </source>
</evidence>
<dbReference type="InterPro" id="IPR017937">
    <property type="entry name" value="Thioredoxin_CS"/>
</dbReference>
<evidence type="ECO:0000256" key="4">
    <source>
        <dbReference type="ARBA" id="ARBA00023157"/>
    </source>
</evidence>
<keyword evidence="9" id="KW-1185">Reference proteome</keyword>
<keyword evidence="2" id="KW-0813">Transport</keyword>
<dbReference type="CDD" id="cd02947">
    <property type="entry name" value="TRX_family"/>
    <property type="match status" value="1"/>
</dbReference>
<dbReference type="GO" id="GO:0006950">
    <property type="term" value="P:response to stress"/>
    <property type="evidence" value="ECO:0007669"/>
    <property type="project" value="UniProtKB-ARBA"/>
</dbReference>
<dbReference type="PANTHER" id="PTHR45663:SF11">
    <property type="entry name" value="GEO12009P1"/>
    <property type="match status" value="1"/>
</dbReference>
<dbReference type="InterPro" id="IPR036249">
    <property type="entry name" value="Thioredoxin-like_sf"/>
</dbReference>
<evidence type="ECO:0000313" key="8">
    <source>
        <dbReference type="EMBL" id="QEC49090.1"/>
    </source>
</evidence>
<dbReference type="EMBL" id="CP042430">
    <property type="protein sequence ID" value="QEC49090.1"/>
    <property type="molecule type" value="Genomic_DNA"/>
</dbReference>
<dbReference type="AlphaFoldDB" id="A0A5B8U7V3"/>
<evidence type="ECO:0000259" key="7">
    <source>
        <dbReference type="PROSITE" id="PS51352"/>
    </source>
</evidence>
<keyword evidence="5" id="KW-0676">Redox-active center</keyword>
<dbReference type="OrthoDB" id="5181746at2"/>
<evidence type="ECO:0000313" key="9">
    <source>
        <dbReference type="Proteomes" id="UP000321805"/>
    </source>
</evidence>
<dbReference type="Proteomes" id="UP000321805">
    <property type="component" value="Chromosome"/>
</dbReference>
<reference evidence="8 9" key="1">
    <citation type="journal article" date="2018" name="J. Microbiol.">
        <title>Baekduia soli gen. nov., sp. nov., a novel bacterium isolated from the soil of Baekdu Mountain and proposal of a novel family name, Baekduiaceae fam. nov.</title>
        <authorList>
            <person name="An D.S."/>
            <person name="Siddiqi M.Z."/>
            <person name="Kim K.H."/>
            <person name="Yu H.S."/>
            <person name="Im W.T."/>
        </authorList>
    </citation>
    <scope>NUCLEOTIDE SEQUENCE [LARGE SCALE GENOMIC DNA]</scope>
    <source>
        <strain evidence="8 9">BR7-21</strain>
    </source>
</reference>
<dbReference type="InterPro" id="IPR005746">
    <property type="entry name" value="Thioredoxin"/>
</dbReference>
<dbReference type="Gene3D" id="1.25.40.10">
    <property type="entry name" value="Tetratricopeptide repeat domain"/>
    <property type="match status" value="1"/>
</dbReference>
<evidence type="ECO:0000256" key="1">
    <source>
        <dbReference type="ARBA" id="ARBA00008987"/>
    </source>
</evidence>
<dbReference type="SUPFAM" id="SSF52833">
    <property type="entry name" value="Thioredoxin-like"/>
    <property type="match status" value="1"/>
</dbReference>
<dbReference type="GO" id="GO:0045454">
    <property type="term" value="P:cell redox homeostasis"/>
    <property type="evidence" value="ECO:0007669"/>
    <property type="project" value="TreeGrafter"/>
</dbReference>
<evidence type="ECO:0000256" key="6">
    <source>
        <dbReference type="NCBIfam" id="TIGR01068"/>
    </source>
</evidence>
<proteinExistence type="inferred from homology"/>
<dbReference type="Pfam" id="PF00085">
    <property type="entry name" value="Thioredoxin"/>
    <property type="match status" value="1"/>
</dbReference>
<dbReference type="PRINTS" id="PR00421">
    <property type="entry name" value="THIOREDOXIN"/>
</dbReference>
<dbReference type="FunFam" id="3.40.30.10:FF:000001">
    <property type="entry name" value="Thioredoxin"/>
    <property type="match status" value="1"/>
</dbReference>
<protein>
    <recommendedName>
        <fullName evidence="6">Thioredoxin</fullName>
    </recommendedName>
</protein>
<dbReference type="GO" id="GO:0005829">
    <property type="term" value="C:cytosol"/>
    <property type="evidence" value="ECO:0007669"/>
    <property type="project" value="TreeGrafter"/>
</dbReference>
<accession>A0A5B8U7V3</accession>
<dbReference type="GO" id="GO:0015035">
    <property type="term" value="F:protein-disulfide reductase activity"/>
    <property type="evidence" value="ECO:0007669"/>
    <property type="project" value="UniProtKB-UniRule"/>
</dbReference>
<feature type="domain" description="Thioredoxin" evidence="7">
    <location>
        <begin position="1"/>
        <end position="109"/>
    </location>
</feature>
<comment type="similarity">
    <text evidence="1">Belongs to the thioredoxin family.</text>
</comment>
<gene>
    <name evidence="8" type="primary">trxA</name>
    <name evidence="8" type="ORF">FSW04_16915</name>
</gene>
<dbReference type="PROSITE" id="PS51352">
    <property type="entry name" value="THIOREDOXIN_2"/>
    <property type="match status" value="1"/>
</dbReference>
<keyword evidence="4" id="KW-1015">Disulfide bond</keyword>
<dbReference type="InterPro" id="IPR011990">
    <property type="entry name" value="TPR-like_helical_dom_sf"/>
</dbReference>
<dbReference type="InterPro" id="IPR013766">
    <property type="entry name" value="Thioredoxin_domain"/>
</dbReference>
<keyword evidence="3" id="KW-0249">Electron transport</keyword>
<dbReference type="KEGG" id="bsol:FSW04_16915"/>
<evidence type="ECO:0000256" key="3">
    <source>
        <dbReference type="ARBA" id="ARBA00022982"/>
    </source>
</evidence>
<dbReference type="RefSeq" id="WP_146921354.1">
    <property type="nucleotide sequence ID" value="NZ_CP042430.1"/>
</dbReference>
<name>A0A5B8U7V3_9ACTN</name>
<organism evidence="8 9">
    <name type="scientific">Baekduia soli</name>
    <dbReference type="NCBI Taxonomy" id="496014"/>
    <lineage>
        <taxon>Bacteria</taxon>
        <taxon>Bacillati</taxon>
        <taxon>Actinomycetota</taxon>
        <taxon>Thermoleophilia</taxon>
        <taxon>Solirubrobacterales</taxon>
        <taxon>Baekduiaceae</taxon>
        <taxon>Baekduia</taxon>
    </lineage>
</organism>
<dbReference type="NCBIfam" id="TIGR01068">
    <property type="entry name" value="thioredoxin"/>
    <property type="match status" value="1"/>
</dbReference>
<dbReference type="Gene3D" id="3.40.30.10">
    <property type="entry name" value="Glutaredoxin"/>
    <property type="match status" value="1"/>
</dbReference>
<dbReference type="Pfam" id="PF14561">
    <property type="entry name" value="TPR_20"/>
    <property type="match status" value="1"/>
</dbReference>